<organism evidence="3 4">
    <name type="scientific">Ceratopteris richardii</name>
    <name type="common">Triangle waterfern</name>
    <dbReference type="NCBI Taxonomy" id="49495"/>
    <lineage>
        <taxon>Eukaryota</taxon>
        <taxon>Viridiplantae</taxon>
        <taxon>Streptophyta</taxon>
        <taxon>Embryophyta</taxon>
        <taxon>Tracheophyta</taxon>
        <taxon>Polypodiopsida</taxon>
        <taxon>Polypodiidae</taxon>
        <taxon>Polypodiales</taxon>
        <taxon>Pteridineae</taxon>
        <taxon>Pteridaceae</taxon>
        <taxon>Parkerioideae</taxon>
        <taxon>Ceratopteris</taxon>
    </lineage>
</organism>
<name>A0A8T2RS92_CERRI</name>
<feature type="domain" description="DUF7392" evidence="2">
    <location>
        <begin position="399"/>
        <end position="497"/>
    </location>
</feature>
<protein>
    <recommendedName>
        <fullName evidence="2">DUF7392 domain-containing protein</fullName>
    </recommendedName>
</protein>
<dbReference type="Pfam" id="PF24118">
    <property type="entry name" value="DUF7392"/>
    <property type="match status" value="1"/>
</dbReference>
<feature type="compositionally biased region" description="Polar residues" evidence="1">
    <location>
        <begin position="175"/>
        <end position="194"/>
    </location>
</feature>
<dbReference type="AlphaFoldDB" id="A0A8T2RS92"/>
<evidence type="ECO:0000259" key="2">
    <source>
        <dbReference type="Pfam" id="PF24118"/>
    </source>
</evidence>
<evidence type="ECO:0000256" key="1">
    <source>
        <dbReference type="SAM" id="MobiDB-lite"/>
    </source>
</evidence>
<reference evidence="3" key="1">
    <citation type="submission" date="2021-08" db="EMBL/GenBank/DDBJ databases">
        <title>WGS assembly of Ceratopteris richardii.</title>
        <authorList>
            <person name="Marchant D.B."/>
            <person name="Chen G."/>
            <person name="Jenkins J."/>
            <person name="Shu S."/>
            <person name="Leebens-Mack J."/>
            <person name="Grimwood J."/>
            <person name="Schmutz J."/>
            <person name="Soltis P."/>
            <person name="Soltis D."/>
            <person name="Chen Z.-H."/>
        </authorList>
    </citation>
    <scope>NUCLEOTIDE SEQUENCE</scope>
    <source>
        <strain evidence="3">Whitten #5841</strain>
        <tissue evidence="3">Leaf</tissue>
    </source>
</reference>
<gene>
    <name evidence="3" type="ORF">KP509_25G060200</name>
</gene>
<dbReference type="EMBL" id="CM035430">
    <property type="protein sequence ID" value="KAH7298821.1"/>
    <property type="molecule type" value="Genomic_DNA"/>
</dbReference>
<dbReference type="InterPro" id="IPR055816">
    <property type="entry name" value="DUF7392"/>
</dbReference>
<evidence type="ECO:0000313" key="4">
    <source>
        <dbReference type="Proteomes" id="UP000825935"/>
    </source>
</evidence>
<feature type="region of interest" description="Disordered" evidence="1">
    <location>
        <begin position="153"/>
        <end position="194"/>
    </location>
</feature>
<accession>A0A8T2RS92</accession>
<comment type="caution">
    <text evidence="3">The sequence shown here is derived from an EMBL/GenBank/DDBJ whole genome shotgun (WGS) entry which is preliminary data.</text>
</comment>
<keyword evidence="4" id="KW-1185">Reference proteome</keyword>
<dbReference type="Proteomes" id="UP000825935">
    <property type="component" value="Chromosome 25"/>
</dbReference>
<dbReference type="OrthoDB" id="1848500at2759"/>
<evidence type="ECO:0000313" key="3">
    <source>
        <dbReference type="EMBL" id="KAH7298821.1"/>
    </source>
</evidence>
<sequence length="504" mass="54694">MQQLNASLNCDNTASYIFIGVFQPKKPWGSCCRSDLITNITSIAVSYSRFSSTAVLKSTNSNNVAILSVWKKDARLLAHVRVERKDSTFSSRIMARLQSLFSKRSSKNVHPEALPASLMIEFEKALRKVSHVIGMSWYEFSCGDCKELQPATQLNPDISSSSLSAPQTDEGPSRVPSSSSNEKPTPVSRSNSSYKLMGNVSASLSLNSCQDLIEDVESPTWSTTSHSTLHEDNQQEEDCAGSSSCVSFQSCSDSSLSTVPTGPLAWCTTSHSPLHEDNQQEEDCAGSSSCVSFQSCSDSSLSTVPTGPLAWCTTSHSPLHEDSQQKQYCAGSSSRVSFQSCSESSLLTGPIVPLTWSTTSDSPLHEDSQHQEYWGGSSSRVSVQSCSISSLSTVPIEPVSLSVGDIVHLRCVEKGRSKILPQDMLSYSCLAILKAYFAETEGLRSYTFYRSLDGTKVAGLGVWQDAITASNFLNAPDGAREESYWTSMGASTRFEIYEVAILVA</sequence>
<proteinExistence type="predicted"/>
<feature type="compositionally biased region" description="Polar residues" evidence="1">
    <location>
        <begin position="153"/>
        <end position="167"/>
    </location>
</feature>